<reference evidence="1" key="2">
    <citation type="journal article" date="2014" name="ISME J.">
        <title>Microbial stratification in low pH oxic and suboxic macroscopic growths along an acid mine drainage.</title>
        <authorList>
            <person name="Mendez-Garcia C."/>
            <person name="Mesa V."/>
            <person name="Sprenger R.R."/>
            <person name="Richter M."/>
            <person name="Diez M.S."/>
            <person name="Solano J."/>
            <person name="Bargiela R."/>
            <person name="Golyshina O.V."/>
            <person name="Manteca A."/>
            <person name="Ramos J.L."/>
            <person name="Gallego J.R."/>
            <person name="Llorente I."/>
            <person name="Martins Dos Santos V.A."/>
            <person name="Jensen O.N."/>
            <person name="Pelaez A.I."/>
            <person name="Sanchez J."/>
            <person name="Ferrer M."/>
        </authorList>
    </citation>
    <scope>NUCLEOTIDE SEQUENCE</scope>
</reference>
<dbReference type="AlphaFoldDB" id="T1BG65"/>
<accession>T1BG65</accession>
<reference evidence="1" key="1">
    <citation type="submission" date="2013-08" db="EMBL/GenBank/DDBJ databases">
        <authorList>
            <person name="Mendez C."/>
            <person name="Richter M."/>
            <person name="Ferrer M."/>
            <person name="Sanchez J."/>
        </authorList>
    </citation>
    <scope>NUCLEOTIDE SEQUENCE</scope>
</reference>
<comment type="caution">
    <text evidence="1">The sequence shown here is derived from an EMBL/GenBank/DDBJ whole genome shotgun (WGS) entry which is preliminary data.</text>
</comment>
<feature type="non-terminal residue" evidence="1">
    <location>
        <position position="1"/>
    </location>
</feature>
<gene>
    <name evidence="1" type="ORF">B1B_05882</name>
</gene>
<organism evidence="1">
    <name type="scientific">mine drainage metagenome</name>
    <dbReference type="NCBI Taxonomy" id="410659"/>
    <lineage>
        <taxon>unclassified sequences</taxon>
        <taxon>metagenomes</taxon>
        <taxon>ecological metagenomes</taxon>
    </lineage>
</organism>
<dbReference type="EMBL" id="AUZY01003733">
    <property type="protein sequence ID" value="EQD67588.1"/>
    <property type="molecule type" value="Genomic_DNA"/>
</dbReference>
<proteinExistence type="predicted"/>
<protein>
    <submittedName>
        <fullName evidence="1">TOPRIM domain protein</fullName>
    </submittedName>
</protein>
<name>T1BG65_9ZZZZ</name>
<sequence length="114" mass="11578">PVPAAPAAALPPELARLFDLLSGVENSSRCLIVGENDQVVGEAPVKDMIETISALGAPAKALVFDGIVSQRVLDVAQEKGIGVVVGSRLGPIGKAPDQVRVFTKADLGPAAGGR</sequence>
<evidence type="ECO:0000313" key="1">
    <source>
        <dbReference type="EMBL" id="EQD67588.1"/>
    </source>
</evidence>